<dbReference type="GO" id="GO:0016020">
    <property type="term" value="C:membrane"/>
    <property type="evidence" value="ECO:0007669"/>
    <property type="project" value="InterPro"/>
</dbReference>
<dbReference type="InterPro" id="IPR000998">
    <property type="entry name" value="MAM_dom"/>
</dbReference>
<dbReference type="Proteomes" id="UP000762676">
    <property type="component" value="Unassembled WGS sequence"/>
</dbReference>
<feature type="non-terminal residue" evidence="4">
    <location>
        <position position="1"/>
    </location>
</feature>
<evidence type="ECO:0000313" key="5">
    <source>
        <dbReference type="Proteomes" id="UP000762676"/>
    </source>
</evidence>
<keyword evidence="2" id="KW-0812">Transmembrane</keyword>
<comment type="caution">
    <text evidence="4">The sequence shown here is derived from an EMBL/GenBank/DDBJ whole genome shotgun (WGS) entry which is preliminary data.</text>
</comment>
<name>A0AAV4IE37_9GAST</name>
<proteinExistence type="predicted"/>
<dbReference type="SUPFAM" id="SSF49899">
    <property type="entry name" value="Concanavalin A-like lectins/glucanases"/>
    <property type="match status" value="1"/>
</dbReference>
<keyword evidence="5" id="KW-1185">Reference proteome</keyword>
<keyword evidence="2" id="KW-1133">Transmembrane helix</keyword>
<accession>A0AAV4IE37</accession>
<reference evidence="4 5" key="1">
    <citation type="journal article" date="2021" name="Elife">
        <title>Chloroplast acquisition without the gene transfer in kleptoplastic sea slugs, Plakobranchus ocellatus.</title>
        <authorList>
            <person name="Maeda T."/>
            <person name="Takahashi S."/>
            <person name="Yoshida T."/>
            <person name="Shimamura S."/>
            <person name="Takaki Y."/>
            <person name="Nagai Y."/>
            <person name="Toyoda A."/>
            <person name="Suzuki Y."/>
            <person name="Arimoto A."/>
            <person name="Ishii H."/>
            <person name="Satoh N."/>
            <person name="Nishiyama T."/>
            <person name="Hasebe M."/>
            <person name="Maruyama T."/>
            <person name="Minagawa J."/>
            <person name="Obokata J."/>
            <person name="Shigenobu S."/>
        </authorList>
    </citation>
    <scope>NUCLEOTIDE SEQUENCE [LARGE SCALE GENOMIC DNA]</scope>
</reference>
<dbReference type="EMBL" id="BMAT01009569">
    <property type="protein sequence ID" value="GFS08994.1"/>
    <property type="molecule type" value="Genomic_DNA"/>
</dbReference>
<feature type="domain" description="MAM" evidence="3">
    <location>
        <begin position="15"/>
        <end position="164"/>
    </location>
</feature>
<feature type="region of interest" description="Disordered" evidence="1">
    <location>
        <begin position="678"/>
        <end position="715"/>
    </location>
</feature>
<evidence type="ECO:0000256" key="2">
    <source>
        <dbReference type="SAM" id="Phobius"/>
    </source>
</evidence>
<evidence type="ECO:0000313" key="4">
    <source>
        <dbReference type="EMBL" id="GFS08994.1"/>
    </source>
</evidence>
<dbReference type="Pfam" id="PF00629">
    <property type="entry name" value="MAM"/>
    <property type="match status" value="2"/>
</dbReference>
<evidence type="ECO:0000256" key="1">
    <source>
        <dbReference type="SAM" id="MobiDB-lite"/>
    </source>
</evidence>
<keyword evidence="2" id="KW-0472">Membrane</keyword>
<dbReference type="Gene3D" id="2.60.120.200">
    <property type="match status" value="2"/>
</dbReference>
<dbReference type="PROSITE" id="PS50060">
    <property type="entry name" value="MAM_2"/>
    <property type="match status" value="1"/>
</dbReference>
<sequence>QDPDPKCTIDRKGLPACNFNNQKCYVERNDVTPAWVHQKKPSNGPVKPYKKGYVYLDPVRSNGRPVKLLGKISSGRKAICVDFYYATIGNSSVPINILIQEGTEYKLAHQVLAKTSGEWESSSFSCCLPGQTETTLAIEATSTADGIPAIDDMDVRSSNMPCENGKLVCYPSLPDQMPLDPATAPRCRYDVISSTSKDDATLLSEIGDDVVSFCLEIQFAIPDIREDLRNVLSVFIVTENSTEWGQSYNYYRKDRTVWKRNSFEGFLPEGKNRKLQIVAKKEGLQIDYINIRTSTLKPTPPPFQTTTKSLEKESEDLAIIFTCPKNHTYLFITPPLCRMMAVPPLEPNSDQGWREVESDNIVKTTFPGKSFYLLYKVTDQTVNNNSASLTTETMQIYNRSTISFSYALSGNATLEVLAKDEEQQEVLVWSTEEQTARDWRTFEGPLGKTGSVQVTFKIIPASRDPAATPLLVALTDILIKVFPQEEYPRKQTTSALYMHPMTSDGDMSYPVDERSTASPPGPGSILQWTEVVTDYDTADIFQFPVSGQDLSYEGTEVTLSNDLPRLTTKTIQKHNRSVISFRYSLFGNVRLEVIAKYDKQREVLVWTSDKETNLEWKVFEGPPETTREVQVIYKFYPREKPTGRYLWFTIKDYPNQWDIDYHNRHTVEEDGVVDTNIMEDDNTKDEDDVTDTNIMDDNETNDEDDVKNNTNDDDEVDNKEERKAFTALMSDWAFVLLVFGLAIIVCALFAALICCGIFKYCFVNAAVSPSSVI</sequence>
<organism evidence="4 5">
    <name type="scientific">Elysia marginata</name>
    <dbReference type="NCBI Taxonomy" id="1093978"/>
    <lineage>
        <taxon>Eukaryota</taxon>
        <taxon>Metazoa</taxon>
        <taxon>Spiralia</taxon>
        <taxon>Lophotrochozoa</taxon>
        <taxon>Mollusca</taxon>
        <taxon>Gastropoda</taxon>
        <taxon>Heterobranchia</taxon>
        <taxon>Euthyneura</taxon>
        <taxon>Panpulmonata</taxon>
        <taxon>Sacoglossa</taxon>
        <taxon>Placobranchoidea</taxon>
        <taxon>Plakobranchidae</taxon>
        <taxon>Elysia</taxon>
    </lineage>
</organism>
<gene>
    <name evidence="4" type="ORF">ElyMa_004771800</name>
</gene>
<dbReference type="InterPro" id="IPR013320">
    <property type="entry name" value="ConA-like_dom_sf"/>
</dbReference>
<protein>
    <recommendedName>
        <fullName evidence="3">MAM domain-containing protein</fullName>
    </recommendedName>
</protein>
<dbReference type="AlphaFoldDB" id="A0AAV4IE37"/>
<evidence type="ECO:0000259" key="3">
    <source>
        <dbReference type="PROSITE" id="PS50060"/>
    </source>
</evidence>
<feature type="transmembrane region" description="Helical" evidence="2">
    <location>
        <begin position="732"/>
        <end position="758"/>
    </location>
</feature>